<dbReference type="SMART" id="SM00248">
    <property type="entry name" value="ANK"/>
    <property type="match status" value="4"/>
</dbReference>
<dbReference type="InterPro" id="IPR050158">
    <property type="entry name" value="Ubiquitin_ubiquitin-like"/>
</dbReference>
<dbReference type="SUPFAM" id="SSF48403">
    <property type="entry name" value="Ankyrin repeat"/>
    <property type="match status" value="1"/>
</dbReference>
<dbReference type="Pfam" id="PF13637">
    <property type="entry name" value="Ank_4"/>
    <property type="match status" value="1"/>
</dbReference>
<gene>
    <name evidence="3" type="ORF">OKA104_LOCUS1853</name>
    <name evidence="2" type="ORF">VCS650_LOCUS8721</name>
</gene>
<dbReference type="Proteomes" id="UP000663881">
    <property type="component" value="Unassembled WGS sequence"/>
</dbReference>
<dbReference type="Proteomes" id="UP000663891">
    <property type="component" value="Unassembled WGS sequence"/>
</dbReference>
<name>A0A813YW77_9BILA</name>
<reference evidence="2" key="1">
    <citation type="submission" date="2021-02" db="EMBL/GenBank/DDBJ databases">
        <authorList>
            <person name="Nowell W R."/>
        </authorList>
    </citation>
    <scope>NUCLEOTIDE SEQUENCE</scope>
</reference>
<evidence type="ECO:0000313" key="4">
    <source>
        <dbReference type="Proteomes" id="UP000663891"/>
    </source>
</evidence>
<dbReference type="AlphaFoldDB" id="A0A813YW77"/>
<dbReference type="PROSITE" id="PS50053">
    <property type="entry name" value="UBIQUITIN_2"/>
    <property type="match status" value="1"/>
</dbReference>
<evidence type="ECO:0000313" key="3">
    <source>
        <dbReference type="EMBL" id="CAF3507528.1"/>
    </source>
</evidence>
<dbReference type="FunFam" id="3.10.20.90:FF:000160">
    <property type="entry name" value="Polyubiquitin-C"/>
    <property type="match status" value="1"/>
</dbReference>
<evidence type="ECO:0000259" key="1">
    <source>
        <dbReference type="PROSITE" id="PS50053"/>
    </source>
</evidence>
<dbReference type="Pfam" id="PF00240">
    <property type="entry name" value="ubiquitin"/>
    <property type="match status" value="1"/>
</dbReference>
<dbReference type="InterPro" id="IPR036770">
    <property type="entry name" value="Ankyrin_rpt-contain_sf"/>
</dbReference>
<dbReference type="Gene3D" id="1.25.40.20">
    <property type="entry name" value="Ankyrin repeat-containing domain"/>
    <property type="match status" value="2"/>
</dbReference>
<comment type="caution">
    <text evidence="2">The sequence shown here is derived from an EMBL/GenBank/DDBJ whole genome shotgun (WGS) entry which is preliminary data.</text>
</comment>
<sequence length="354" mass="39814">MACAESTTIDNKTSSSEEVLFDAVETNNMSAVKNFKKDELLHLSQIRRHFPSEWSSPDKEKQTAYQRACLLGHTDIVRCMLNAGIVVDQSFSGGDSYSTMRGAFLFACQSRSMPTILTLLDAGAPVDKFGSCSLAYARSFVPSISIPYSREIQAVTWENLYPIHYAIVDNNLELLQKLITPNTYKLVTNQWFTPLHIACLFNRSITMIDLLLSYGDANAAILAKTSNNKFPDELATDSTIIEYLRPTRMSIYTELEKNRHEKHEHDLKSLEVGTSFQIFIKTLTGTTMTIIVSKEDTVESLKAKIQDRLGIPPDEQRIIHAGKQLQDDRILSDYDISKGATLTLVVNMRGGYRH</sequence>
<protein>
    <recommendedName>
        <fullName evidence="1">Ubiquitin-like domain-containing protein</fullName>
    </recommendedName>
</protein>
<dbReference type="InterPro" id="IPR000626">
    <property type="entry name" value="Ubiquitin-like_dom"/>
</dbReference>
<dbReference type="OrthoDB" id="9995333at2759"/>
<dbReference type="SUPFAM" id="SSF54236">
    <property type="entry name" value="Ubiquitin-like"/>
    <property type="match status" value="1"/>
</dbReference>
<accession>A0A813YW77</accession>
<dbReference type="EMBL" id="CAJOAY010000047">
    <property type="protein sequence ID" value="CAF3507528.1"/>
    <property type="molecule type" value="Genomic_DNA"/>
</dbReference>
<evidence type="ECO:0000313" key="2">
    <source>
        <dbReference type="EMBL" id="CAF0889997.1"/>
    </source>
</evidence>
<dbReference type="SMART" id="SM00213">
    <property type="entry name" value="UBQ"/>
    <property type="match status" value="1"/>
</dbReference>
<dbReference type="InterPro" id="IPR029071">
    <property type="entry name" value="Ubiquitin-like_domsf"/>
</dbReference>
<organism evidence="2 4">
    <name type="scientific">Adineta steineri</name>
    <dbReference type="NCBI Taxonomy" id="433720"/>
    <lineage>
        <taxon>Eukaryota</taxon>
        <taxon>Metazoa</taxon>
        <taxon>Spiralia</taxon>
        <taxon>Gnathifera</taxon>
        <taxon>Rotifera</taxon>
        <taxon>Eurotatoria</taxon>
        <taxon>Bdelloidea</taxon>
        <taxon>Adinetida</taxon>
        <taxon>Adinetidae</taxon>
        <taxon>Adineta</taxon>
    </lineage>
</organism>
<feature type="domain" description="Ubiquitin-like" evidence="1">
    <location>
        <begin position="276"/>
        <end position="351"/>
    </location>
</feature>
<dbReference type="Gene3D" id="3.10.20.90">
    <property type="entry name" value="Phosphatidylinositol 3-kinase Catalytic Subunit, Chain A, domain 1"/>
    <property type="match status" value="1"/>
</dbReference>
<dbReference type="InterPro" id="IPR019956">
    <property type="entry name" value="Ubiquitin_dom"/>
</dbReference>
<dbReference type="EMBL" id="CAJNON010000059">
    <property type="protein sequence ID" value="CAF0889997.1"/>
    <property type="molecule type" value="Genomic_DNA"/>
</dbReference>
<dbReference type="PANTHER" id="PTHR10666">
    <property type="entry name" value="UBIQUITIN"/>
    <property type="match status" value="1"/>
</dbReference>
<dbReference type="InterPro" id="IPR002110">
    <property type="entry name" value="Ankyrin_rpt"/>
</dbReference>
<dbReference type="PRINTS" id="PR00348">
    <property type="entry name" value="UBIQUITIN"/>
</dbReference>
<proteinExistence type="predicted"/>